<dbReference type="FunFam" id="2.40.10.10:FF:000068">
    <property type="entry name" value="transmembrane protease serine 2"/>
    <property type="match status" value="1"/>
</dbReference>
<evidence type="ECO:0000256" key="3">
    <source>
        <dbReference type="RuleBase" id="RU363034"/>
    </source>
</evidence>
<keyword evidence="1" id="KW-1015">Disulfide bond</keyword>
<dbReference type="SUPFAM" id="SSF50494">
    <property type="entry name" value="Trypsin-like serine proteases"/>
    <property type="match status" value="1"/>
</dbReference>
<dbReference type="PROSITE" id="PS00134">
    <property type="entry name" value="TRYPSIN_HIS"/>
    <property type="match status" value="1"/>
</dbReference>
<evidence type="ECO:0000256" key="2">
    <source>
        <dbReference type="ARBA" id="ARBA00024195"/>
    </source>
</evidence>
<sequence>MPPKKSNLNNTRRREICFIICTALTAVGVLGIIVRYPEQSLCPPYEQCYSITLCPGATGRFRNGYAPTICGWISDTPLVCCSITTAQWSNGFFNGPNGFFNGPDEDPLFRNQFFYGNPGVQPYEDLPNLLENKVCPSICYNIALCPSTMENFRTRSETLYKICGWEKKIFQVCCSDDISKRNEFINAANGNTQLLLSRFTDLFRLSSISQPGCGSRYFLPENSPFKPVAGGTNTGYTFPWMLTIFTAYGRTHLCGGTVIDDRHILTAAHCFDGRSLNPQDFIIEIGEINLLTIGRRHEIQEIRLHEDYVPRYHYNDIAIIRLAQSLGSDSEAVCILEEDNLQGGNRVTALGWGRLSFGGRKPNILQVAERIPVVETRMCNVMYQRVSNVAFPKGITEDFICAGREDGGLDACPGDSGGPLLYEFAWNHFVLVGIVSFGYQCALPNFPGVYTRVSSFLPWITQYIENEI</sequence>
<dbReference type="Proteomes" id="UP001054837">
    <property type="component" value="Unassembled WGS sequence"/>
</dbReference>
<evidence type="ECO:0000259" key="4">
    <source>
        <dbReference type="PROSITE" id="PS50240"/>
    </source>
</evidence>
<keyword evidence="3" id="KW-0720">Serine protease</keyword>
<dbReference type="AlphaFoldDB" id="A0AAV4N586"/>
<evidence type="ECO:0000256" key="1">
    <source>
        <dbReference type="ARBA" id="ARBA00023157"/>
    </source>
</evidence>
<keyword evidence="6" id="KW-1185">Reference proteome</keyword>
<dbReference type="InterPro" id="IPR018114">
    <property type="entry name" value="TRYPSIN_HIS"/>
</dbReference>
<comment type="caution">
    <text evidence="5">The sequence shown here is derived from an EMBL/GenBank/DDBJ whole genome shotgun (WGS) entry which is preliminary data.</text>
</comment>
<keyword evidence="3" id="KW-0645">Protease</keyword>
<dbReference type="PROSITE" id="PS50240">
    <property type="entry name" value="TRYPSIN_DOM"/>
    <property type="match status" value="1"/>
</dbReference>
<dbReference type="PRINTS" id="PR00722">
    <property type="entry name" value="CHYMOTRYPSIN"/>
</dbReference>
<dbReference type="CDD" id="cd00190">
    <property type="entry name" value="Tryp_SPc"/>
    <property type="match status" value="1"/>
</dbReference>
<dbReference type="InterPro" id="IPR043504">
    <property type="entry name" value="Peptidase_S1_PA_chymotrypsin"/>
</dbReference>
<dbReference type="PANTHER" id="PTHR24252">
    <property type="entry name" value="ACROSIN-RELATED"/>
    <property type="match status" value="1"/>
</dbReference>
<protein>
    <submittedName>
        <fullName evidence="5">Clotting factor B</fullName>
    </submittedName>
</protein>
<dbReference type="Pfam" id="PF00089">
    <property type="entry name" value="Trypsin"/>
    <property type="match status" value="1"/>
</dbReference>
<comment type="similarity">
    <text evidence="2">Belongs to the peptidase S1 family. CLIP subfamily.</text>
</comment>
<dbReference type="FunFam" id="2.40.10.10:FF:000002">
    <property type="entry name" value="Transmembrane protease serine"/>
    <property type="match status" value="1"/>
</dbReference>
<dbReference type="EMBL" id="BPLQ01001125">
    <property type="protein sequence ID" value="GIX78732.1"/>
    <property type="molecule type" value="Genomic_DNA"/>
</dbReference>
<dbReference type="InterPro" id="IPR009003">
    <property type="entry name" value="Peptidase_S1_PA"/>
</dbReference>
<accession>A0AAV4N586</accession>
<dbReference type="InterPro" id="IPR001254">
    <property type="entry name" value="Trypsin_dom"/>
</dbReference>
<proteinExistence type="inferred from homology"/>
<reference evidence="5 6" key="1">
    <citation type="submission" date="2021-06" db="EMBL/GenBank/DDBJ databases">
        <title>Caerostris darwini draft genome.</title>
        <authorList>
            <person name="Kono N."/>
            <person name="Arakawa K."/>
        </authorList>
    </citation>
    <scope>NUCLEOTIDE SEQUENCE [LARGE SCALE GENOMIC DNA]</scope>
</reference>
<dbReference type="InterPro" id="IPR033116">
    <property type="entry name" value="TRYPSIN_SER"/>
</dbReference>
<dbReference type="InterPro" id="IPR001314">
    <property type="entry name" value="Peptidase_S1A"/>
</dbReference>
<keyword evidence="3" id="KW-0378">Hydrolase</keyword>
<evidence type="ECO:0000313" key="6">
    <source>
        <dbReference type="Proteomes" id="UP001054837"/>
    </source>
</evidence>
<gene>
    <name evidence="5" type="ORF">CDAR_554732</name>
</gene>
<feature type="domain" description="Peptidase S1" evidence="4">
    <location>
        <begin position="228"/>
        <end position="465"/>
    </location>
</feature>
<dbReference type="PROSITE" id="PS00135">
    <property type="entry name" value="TRYPSIN_SER"/>
    <property type="match status" value="1"/>
</dbReference>
<evidence type="ECO:0000313" key="5">
    <source>
        <dbReference type="EMBL" id="GIX78732.1"/>
    </source>
</evidence>
<dbReference type="Gene3D" id="2.40.10.10">
    <property type="entry name" value="Trypsin-like serine proteases"/>
    <property type="match status" value="2"/>
</dbReference>
<dbReference type="GO" id="GO:0004252">
    <property type="term" value="F:serine-type endopeptidase activity"/>
    <property type="evidence" value="ECO:0007669"/>
    <property type="project" value="InterPro"/>
</dbReference>
<dbReference type="GO" id="GO:0006508">
    <property type="term" value="P:proteolysis"/>
    <property type="evidence" value="ECO:0007669"/>
    <property type="project" value="UniProtKB-KW"/>
</dbReference>
<dbReference type="PANTHER" id="PTHR24252:SF7">
    <property type="entry name" value="HYALIN"/>
    <property type="match status" value="1"/>
</dbReference>
<organism evidence="5 6">
    <name type="scientific">Caerostris darwini</name>
    <dbReference type="NCBI Taxonomy" id="1538125"/>
    <lineage>
        <taxon>Eukaryota</taxon>
        <taxon>Metazoa</taxon>
        <taxon>Ecdysozoa</taxon>
        <taxon>Arthropoda</taxon>
        <taxon>Chelicerata</taxon>
        <taxon>Arachnida</taxon>
        <taxon>Araneae</taxon>
        <taxon>Araneomorphae</taxon>
        <taxon>Entelegynae</taxon>
        <taxon>Araneoidea</taxon>
        <taxon>Araneidae</taxon>
        <taxon>Caerostris</taxon>
    </lineage>
</organism>
<dbReference type="SMART" id="SM00020">
    <property type="entry name" value="Tryp_SPc"/>
    <property type="match status" value="1"/>
</dbReference>
<name>A0AAV4N586_9ARAC</name>